<organism evidence="3 4">
    <name type="scientific">Streptomyces thermospinosisporus</name>
    <dbReference type="NCBI Taxonomy" id="161482"/>
    <lineage>
        <taxon>Bacteria</taxon>
        <taxon>Bacillati</taxon>
        <taxon>Actinomycetota</taxon>
        <taxon>Actinomycetes</taxon>
        <taxon>Kitasatosporales</taxon>
        <taxon>Streptomycetaceae</taxon>
        <taxon>Streptomyces</taxon>
    </lineage>
</organism>
<feature type="region of interest" description="Disordered" evidence="1">
    <location>
        <begin position="82"/>
        <end position="104"/>
    </location>
</feature>
<dbReference type="EMBL" id="BAAAIZ010000009">
    <property type="protein sequence ID" value="GAA1416798.1"/>
    <property type="molecule type" value="Genomic_DNA"/>
</dbReference>
<dbReference type="Pfam" id="PF07228">
    <property type="entry name" value="SpoIIE"/>
    <property type="match status" value="1"/>
</dbReference>
<keyword evidence="4" id="KW-1185">Reference proteome</keyword>
<dbReference type="Gene3D" id="3.30.450.40">
    <property type="match status" value="1"/>
</dbReference>
<protein>
    <recommendedName>
        <fullName evidence="2">PPM-type phosphatase domain-containing protein</fullName>
    </recommendedName>
</protein>
<sequence length="169" mass="18443">MVDPDEESARAQRRMERLLDAVLAVSRELELPVVLRRIVSTAMELVDARYGALGVLVHRRHLPPLVVTADGHASYLEAEPGLPLGVDESQPRPDHTRALKPGTRSCCTPTVWSSTPAARWAPAWTNSPPRPPRTAPCPLKDLCRLPADRHPGSGLDDLALLAIRPPSLP</sequence>
<evidence type="ECO:0000313" key="4">
    <source>
        <dbReference type="Proteomes" id="UP001500973"/>
    </source>
</evidence>
<proteinExistence type="predicted"/>
<evidence type="ECO:0000313" key="3">
    <source>
        <dbReference type="EMBL" id="GAA1416798.1"/>
    </source>
</evidence>
<gene>
    <name evidence="3" type="ORF">GCM10009601_09680</name>
</gene>
<evidence type="ECO:0000256" key="1">
    <source>
        <dbReference type="SAM" id="MobiDB-lite"/>
    </source>
</evidence>
<dbReference type="InterPro" id="IPR029016">
    <property type="entry name" value="GAF-like_dom_sf"/>
</dbReference>
<dbReference type="InterPro" id="IPR001932">
    <property type="entry name" value="PPM-type_phosphatase-like_dom"/>
</dbReference>
<dbReference type="RefSeq" id="WP_344010279.1">
    <property type="nucleotide sequence ID" value="NZ_BAAAIZ010000009.1"/>
</dbReference>
<accession>A0ABN1YLD6</accession>
<comment type="caution">
    <text evidence="3">The sequence shown here is derived from an EMBL/GenBank/DDBJ whole genome shotgun (WGS) entry which is preliminary data.</text>
</comment>
<dbReference type="SUPFAM" id="SSF55781">
    <property type="entry name" value="GAF domain-like"/>
    <property type="match status" value="1"/>
</dbReference>
<reference evidence="3 4" key="1">
    <citation type="journal article" date="2019" name="Int. J. Syst. Evol. Microbiol.">
        <title>The Global Catalogue of Microorganisms (GCM) 10K type strain sequencing project: providing services to taxonomists for standard genome sequencing and annotation.</title>
        <authorList>
            <consortium name="The Broad Institute Genomics Platform"/>
            <consortium name="The Broad Institute Genome Sequencing Center for Infectious Disease"/>
            <person name="Wu L."/>
            <person name="Ma J."/>
        </authorList>
    </citation>
    <scope>NUCLEOTIDE SEQUENCE [LARGE SCALE GENOMIC DNA]</scope>
    <source>
        <strain evidence="3 4">JCM 11756</strain>
    </source>
</reference>
<name>A0ABN1YLD6_9ACTN</name>
<feature type="domain" description="PPM-type phosphatase" evidence="2">
    <location>
        <begin position="58"/>
        <end position="104"/>
    </location>
</feature>
<dbReference type="Proteomes" id="UP001500973">
    <property type="component" value="Unassembled WGS sequence"/>
</dbReference>
<evidence type="ECO:0000259" key="2">
    <source>
        <dbReference type="Pfam" id="PF07228"/>
    </source>
</evidence>